<dbReference type="EMBL" id="FMJD01000005">
    <property type="protein sequence ID" value="SCM75116.1"/>
    <property type="molecule type" value="Genomic_DNA"/>
</dbReference>
<dbReference type="EMBL" id="FMJD01000001">
    <property type="protein sequence ID" value="SCM70051.1"/>
    <property type="molecule type" value="Genomic_DNA"/>
</dbReference>
<dbReference type="Gene3D" id="3.30.1120.70">
    <property type="match status" value="1"/>
</dbReference>
<feature type="region of interest" description="Disordered" evidence="1">
    <location>
        <begin position="378"/>
        <end position="403"/>
    </location>
</feature>
<dbReference type="Gene3D" id="1.20.1270.210">
    <property type="match status" value="1"/>
</dbReference>
<evidence type="ECO:0000313" key="3">
    <source>
        <dbReference type="EMBL" id="SCM75116.1"/>
    </source>
</evidence>
<sequence>MATMKLWPPFSFLERRSVDNPTDEEFAVLTGAVAGTTSLGVALTVPAVQAAIRVISEAAACLDIAVVEIAGDGTETPVRGHPVAQLLADQPNDWQSTYDLIRDLVATALTHDRGGIAWVNRIGSEVREVIRYEPAHTFVDFSTDGRQEPTFKVNNRPVPASDVIHLRSPFGRAPLSLAADAIGVAKVMEGHAKRLFENGAKPSGVLKSPKPIGDDAAKKIAAAFKKAFVGAENAGKVPVLWDGMEFVPITLTSVDAQFLELRKEQVIEIARAFRVPPSMLFELDRATWSNSEQMGREFLTYCLEPWLKALEGAMRRALFTADERRRFAIRFDRDDLTRADLTARATAINSLVASRVLNPNEGRNWLGLAPYAGGNVFANPNTGSNQPGAAAPQPPKEASLGPQ</sequence>
<reference evidence="2" key="1">
    <citation type="submission" date="2016-08" db="EMBL/GenBank/DDBJ databases">
        <authorList>
            <person name="Seilhamer J.J."/>
        </authorList>
    </citation>
    <scope>NUCLEOTIDE SEQUENCE</scope>
    <source>
        <strain evidence="2">86</strain>
    </source>
</reference>
<evidence type="ECO:0000313" key="2">
    <source>
        <dbReference type="EMBL" id="SCM70051.1"/>
    </source>
</evidence>
<evidence type="ECO:0000256" key="1">
    <source>
        <dbReference type="SAM" id="MobiDB-lite"/>
    </source>
</evidence>
<dbReference type="NCBIfam" id="TIGR01537">
    <property type="entry name" value="portal_HK97"/>
    <property type="match status" value="1"/>
</dbReference>
<dbReference type="Gene3D" id="3.40.140.120">
    <property type="match status" value="1"/>
</dbReference>
<protein>
    <submittedName>
        <fullName evidence="2">Phage portal protein</fullName>
    </submittedName>
</protein>
<organism evidence="2">
    <name type="scientific">uncultured Pleomorphomonas sp</name>
    <dbReference type="NCBI Taxonomy" id="442121"/>
    <lineage>
        <taxon>Bacteria</taxon>
        <taxon>Pseudomonadati</taxon>
        <taxon>Pseudomonadota</taxon>
        <taxon>Alphaproteobacteria</taxon>
        <taxon>Hyphomicrobiales</taxon>
        <taxon>Pleomorphomonadaceae</taxon>
        <taxon>Pleomorphomonas</taxon>
        <taxon>environmental samples</taxon>
    </lineage>
</organism>
<dbReference type="InterPro" id="IPR006427">
    <property type="entry name" value="Portal_HK97"/>
</dbReference>
<proteinExistence type="predicted"/>
<dbReference type="Pfam" id="PF04860">
    <property type="entry name" value="Phage_portal"/>
    <property type="match status" value="1"/>
</dbReference>
<feature type="compositionally biased region" description="Polar residues" evidence="1">
    <location>
        <begin position="378"/>
        <end position="387"/>
    </location>
</feature>
<dbReference type="AlphaFoldDB" id="A0A212KXL8"/>
<dbReference type="InterPro" id="IPR006944">
    <property type="entry name" value="Phage/GTA_portal"/>
</dbReference>
<accession>A0A212KXL8</accession>
<name>A0A212KXL8_9HYPH</name>
<gene>
    <name evidence="2" type="ORF">KL86PLE_10018</name>
    <name evidence="3" type="ORF">KL86PLE_130517</name>
</gene>